<dbReference type="InterPro" id="IPR013324">
    <property type="entry name" value="RNA_pol_sigma_r3/r4-like"/>
</dbReference>
<feature type="compositionally biased region" description="Basic and acidic residues" evidence="6">
    <location>
        <begin position="257"/>
        <end position="274"/>
    </location>
</feature>
<keyword evidence="2" id="KW-0805">Transcription regulation</keyword>
<dbReference type="GO" id="GO:0003677">
    <property type="term" value="F:DNA binding"/>
    <property type="evidence" value="ECO:0007669"/>
    <property type="project" value="UniProtKB-KW"/>
</dbReference>
<keyword evidence="5" id="KW-0804">Transcription</keyword>
<comment type="caution">
    <text evidence="8">The sequence shown here is derived from an EMBL/GenBank/DDBJ whole genome shotgun (WGS) entry which is preliminary data.</text>
</comment>
<dbReference type="InterPro" id="IPR013325">
    <property type="entry name" value="RNA_pol_sigma_r2"/>
</dbReference>
<gene>
    <name evidence="8" type="ORF">GCM10017577_42980</name>
</gene>
<feature type="compositionally biased region" description="Low complexity" evidence="6">
    <location>
        <begin position="24"/>
        <end position="52"/>
    </location>
</feature>
<evidence type="ECO:0000256" key="6">
    <source>
        <dbReference type="SAM" id="MobiDB-lite"/>
    </source>
</evidence>
<feature type="domain" description="RNA polymerase sigma-70 region 2" evidence="7">
    <location>
        <begin position="78"/>
        <end position="141"/>
    </location>
</feature>
<dbReference type="GO" id="GO:0016987">
    <property type="term" value="F:sigma factor activity"/>
    <property type="evidence" value="ECO:0007669"/>
    <property type="project" value="UniProtKB-KW"/>
</dbReference>
<evidence type="ECO:0000256" key="2">
    <source>
        <dbReference type="ARBA" id="ARBA00023015"/>
    </source>
</evidence>
<organism evidence="8 9">
    <name type="scientific">Pseudonocardia halophobica</name>
    <dbReference type="NCBI Taxonomy" id="29401"/>
    <lineage>
        <taxon>Bacteria</taxon>
        <taxon>Bacillati</taxon>
        <taxon>Actinomycetota</taxon>
        <taxon>Actinomycetes</taxon>
        <taxon>Pseudonocardiales</taxon>
        <taxon>Pseudonocardiaceae</taxon>
        <taxon>Pseudonocardia</taxon>
    </lineage>
</organism>
<keyword evidence="4" id="KW-0238">DNA-binding</keyword>
<accession>A0A9W6L580</accession>
<dbReference type="InterPro" id="IPR039425">
    <property type="entry name" value="RNA_pol_sigma-70-like"/>
</dbReference>
<dbReference type="RefSeq" id="WP_051737218.1">
    <property type="nucleotide sequence ID" value="NZ_BAAAUZ010000039.1"/>
</dbReference>
<feature type="region of interest" description="Disordered" evidence="6">
    <location>
        <begin position="1"/>
        <end position="52"/>
    </location>
</feature>
<dbReference type="EMBL" id="BSFQ01000019">
    <property type="protein sequence ID" value="GLL13155.1"/>
    <property type="molecule type" value="Genomic_DNA"/>
</dbReference>
<dbReference type="GO" id="GO:0006352">
    <property type="term" value="P:DNA-templated transcription initiation"/>
    <property type="evidence" value="ECO:0007669"/>
    <property type="project" value="InterPro"/>
</dbReference>
<name>A0A9W6L580_9PSEU</name>
<dbReference type="Gene3D" id="1.10.1740.10">
    <property type="match status" value="1"/>
</dbReference>
<feature type="region of interest" description="Disordered" evidence="6">
    <location>
        <begin position="246"/>
        <end position="290"/>
    </location>
</feature>
<feature type="compositionally biased region" description="Low complexity" evidence="6">
    <location>
        <begin position="246"/>
        <end position="255"/>
    </location>
</feature>
<dbReference type="Proteomes" id="UP001143463">
    <property type="component" value="Unassembled WGS sequence"/>
</dbReference>
<dbReference type="InterPro" id="IPR036388">
    <property type="entry name" value="WH-like_DNA-bd_sf"/>
</dbReference>
<keyword evidence="9" id="KW-1185">Reference proteome</keyword>
<evidence type="ECO:0000259" key="7">
    <source>
        <dbReference type="Pfam" id="PF04542"/>
    </source>
</evidence>
<feature type="compositionally biased region" description="Low complexity" evidence="6">
    <location>
        <begin position="1"/>
        <end position="10"/>
    </location>
</feature>
<protein>
    <recommendedName>
        <fullName evidence="7">RNA polymerase sigma-70 region 2 domain-containing protein</fullName>
    </recommendedName>
</protein>
<evidence type="ECO:0000313" key="9">
    <source>
        <dbReference type="Proteomes" id="UP001143463"/>
    </source>
</evidence>
<evidence type="ECO:0000256" key="4">
    <source>
        <dbReference type="ARBA" id="ARBA00023125"/>
    </source>
</evidence>
<dbReference type="SUPFAM" id="SSF88946">
    <property type="entry name" value="Sigma2 domain of RNA polymerase sigma factors"/>
    <property type="match status" value="1"/>
</dbReference>
<keyword evidence="3" id="KW-0731">Sigma factor</keyword>
<evidence type="ECO:0000256" key="5">
    <source>
        <dbReference type="ARBA" id="ARBA00023163"/>
    </source>
</evidence>
<proteinExistence type="inferred from homology"/>
<evidence type="ECO:0000256" key="1">
    <source>
        <dbReference type="ARBA" id="ARBA00010641"/>
    </source>
</evidence>
<dbReference type="PANTHER" id="PTHR43133">
    <property type="entry name" value="RNA POLYMERASE ECF-TYPE SIGMA FACTO"/>
    <property type="match status" value="1"/>
</dbReference>
<dbReference type="InterPro" id="IPR007627">
    <property type="entry name" value="RNA_pol_sigma70_r2"/>
</dbReference>
<sequence length="290" mass="30191">MSAQVDQEPAPADPEDSAPEDAVADGAIGATGDGTVDGPAPKGAASDGAADGSVVERDLPADPVAPSGLRTDFGAHLEAHYPRLVGQLFAITLDSGTAHDLVQDAYSRAWRRWSEIREGDAEAWVRRVAVRSSASTWRRLAARLGLRGAPVQEQAGLDPRTAAVLRTLARVPADERRTAVLVYMAGMGVREVAALERVSPGTVQARLNRVGSLIEEGVAGLAALGSVPLLPPEPGERAEYVESATVAAVPGAPAARGDVDGPDERPDGDEKSTEKTIQGTTDGTDQEEAR</sequence>
<feature type="compositionally biased region" description="Acidic residues" evidence="6">
    <location>
        <begin position="13"/>
        <end position="23"/>
    </location>
</feature>
<comment type="similarity">
    <text evidence="1">Belongs to the sigma-70 factor family. ECF subfamily.</text>
</comment>
<dbReference type="Pfam" id="PF04542">
    <property type="entry name" value="Sigma70_r2"/>
    <property type="match status" value="1"/>
</dbReference>
<dbReference type="PANTHER" id="PTHR43133:SF50">
    <property type="entry name" value="ECF RNA POLYMERASE SIGMA FACTOR SIGM"/>
    <property type="match status" value="1"/>
</dbReference>
<dbReference type="Gene3D" id="1.10.10.10">
    <property type="entry name" value="Winged helix-like DNA-binding domain superfamily/Winged helix DNA-binding domain"/>
    <property type="match status" value="1"/>
</dbReference>
<reference evidence="8" key="2">
    <citation type="submission" date="2023-01" db="EMBL/GenBank/DDBJ databases">
        <authorList>
            <person name="Sun Q."/>
            <person name="Evtushenko L."/>
        </authorList>
    </citation>
    <scope>NUCLEOTIDE SEQUENCE</scope>
    <source>
        <strain evidence="8">VKM Ac-1069</strain>
    </source>
</reference>
<evidence type="ECO:0000256" key="3">
    <source>
        <dbReference type="ARBA" id="ARBA00023082"/>
    </source>
</evidence>
<evidence type="ECO:0000313" key="8">
    <source>
        <dbReference type="EMBL" id="GLL13155.1"/>
    </source>
</evidence>
<reference evidence="8" key="1">
    <citation type="journal article" date="2014" name="Int. J. Syst. Evol. Microbiol.">
        <title>Complete genome sequence of Corynebacterium casei LMG S-19264T (=DSM 44701T), isolated from a smear-ripened cheese.</title>
        <authorList>
            <consortium name="US DOE Joint Genome Institute (JGI-PGF)"/>
            <person name="Walter F."/>
            <person name="Albersmeier A."/>
            <person name="Kalinowski J."/>
            <person name="Ruckert C."/>
        </authorList>
    </citation>
    <scope>NUCLEOTIDE SEQUENCE</scope>
    <source>
        <strain evidence="8">VKM Ac-1069</strain>
    </source>
</reference>
<dbReference type="AlphaFoldDB" id="A0A9W6L580"/>
<dbReference type="SUPFAM" id="SSF88659">
    <property type="entry name" value="Sigma3 and sigma4 domains of RNA polymerase sigma factors"/>
    <property type="match status" value="1"/>
</dbReference>